<dbReference type="Pfam" id="PF08843">
    <property type="entry name" value="AbiEii"/>
    <property type="match status" value="1"/>
</dbReference>
<name>A0ABX7PLL2_9ACTN</name>
<accession>A0ABX7PLL2</accession>
<evidence type="ECO:0008006" key="4">
    <source>
        <dbReference type="Google" id="ProtNLM"/>
    </source>
</evidence>
<proteinExistence type="predicted"/>
<evidence type="ECO:0000313" key="2">
    <source>
        <dbReference type="EMBL" id="QSR26871.1"/>
    </source>
</evidence>
<evidence type="ECO:0000256" key="1">
    <source>
        <dbReference type="SAM" id="MobiDB-lite"/>
    </source>
</evidence>
<feature type="region of interest" description="Disordered" evidence="1">
    <location>
        <begin position="1"/>
        <end position="26"/>
    </location>
</feature>
<gene>
    <name evidence="2" type="ORF">CFH99_14670</name>
</gene>
<dbReference type="EMBL" id="CP022295">
    <property type="protein sequence ID" value="QSR26871.1"/>
    <property type="molecule type" value="Genomic_DNA"/>
</dbReference>
<organism evidence="2 3">
    <name type="scientific">Nocardioides aromaticivorans</name>
    <dbReference type="NCBI Taxonomy" id="200618"/>
    <lineage>
        <taxon>Bacteria</taxon>
        <taxon>Bacillati</taxon>
        <taxon>Actinomycetota</taxon>
        <taxon>Actinomycetes</taxon>
        <taxon>Propionibacteriales</taxon>
        <taxon>Nocardioidaceae</taxon>
        <taxon>Nocardioides</taxon>
    </lineage>
</organism>
<reference evidence="2 3" key="1">
    <citation type="submission" date="2017-06" db="EMBL/GenBank/DDBJ databases">
        <title>Complete Genome Sequence of the Soil Carbazole-Degrading Bacterium Nocardioides aromaticivorans IC177.</title>
        <authorList>
            <person name="Vejarano F."/>
            <person name="Suzuki-Minakuchi C."/>
            <person name="Ohtsubo Y."/>
            <person name="Tsuda M."/>
            <person name="Okada K."/>
            <person name="Nojiri H."/>
        </authorList>
    </citation>
    <scope>NUCLEOTIDE SEQUENCE [LARGE SCALE GENOMIC DNA]</scope>
    <source>
        <strain evidence="2 3">IC177</strain>
    </source>
</reference>
<protein>
    <recommendedName>
        <fullName evidence="4">Nucleotidyl transferase AbiEii/AbiGii toxin family protein</fullName>
    </recommendedName>
</protein>
<keyword evidence="3" id="KW-1185">Reference proteome</keyword>
<dbReference type="InterPro" id="IPR014942">
    <property type="entry name" value="AbiEii"/>
</dbReference>
<evidence type="ECO:0000313" key="3">
    <source>
        <dbReference type="Proteomes" id="UP000662818"/>
    </source>
</evidence>
<dbReference type="Proteomes" id="UP000662818">
    <property type="component" value="Chromosome"/>
</dbReference>
<sequence length="322" mass="35308">MRSSRKHSPLPARRSGGPIVPDTDGYPTAAGVEAAIKDAAKKASAADPSLNTNERIRLEHFNRFLSRIFSEGDDSEWVLKGGTGMLARVPSGRTTRDVDLYRNGYTLDEALADLRRLAAIDLGDHFAFEYVSHEKSIGGAGQPYTEGYAVAFEIFIGGRSRHVLNVDLSIGAGATAEVTTVEPANALPLPKLVSHEYRLYPVVDQIADKVCATMTQYNDRSSSREKDLVDLVVFATTQDIDGTALRLAIFTESRRRRLEPFDAFTVPATWGTRYAKLSKPIPHCADYRTVDLAAGLAKRLIDPALTGDANGRTWLHDSLTWT</sequence>